<reference evidence="2" key="1">
    <citation type="submission" date="2021-06" db="EMBL/GenBank/DDBJ databases">
        <authorList>
            <person name="Kallberg Y."/>
            <person name="Tangrot J."/>
            <person name="Rosling A."/>
        </authorList>
    </citation>
    <scope>NUCLEOTIDE SEQUENCE</scope>
    <source>
        <strain evidence="2">FL966</strain>
    </source>
</reference>
<dbReference type="PROSITE" id="PS50011">
    <property type="entry name" value="PROTEIN_KINASE_DOM"/>
    <property type="match status" value="1"/>
</dbReference>
<dbReference type="SUPFAM" id="SSF56112">
    <property type="entry name" value="Protein kinase-like (PK-like)"/>
    <property type="match status" value="1"/>
</dbReference>
<dbReference type="InterPro" id="IPR000719">
    <property type="entry name" value="Prot_kinase_dom"/>
</dbReference>
<dbReference type="AlphaFoldDB" id="A0A9N9NNV3"/>
<dbReference type="GO" id="GO:0005524">
    <property type="term" value="F:ATP binding"/>
    <property type="evidence" value="ECO:0007669"/>
    <property type="project" value="InterPro"/>
</dbReference>
<gene>
    <name evidence="2" type="ORF">CPELLU_LOCUS14484</name>
</gene>
<comment type="caution">
    <text evidence="2">The sequence shown here is derived from an EMBL/GenBank/DDBJ whole genome shotgun (WGS) entry which is preliminary data.</text>
</comment>
<dbReference type="GO" id="GO:0004672">
    <property type="term" value="F:protein kinase activity"/>
    <property type="evidence" value="ECO:0007669"/>
    <property type="project" value="InterPro"/>
</dbReference>
<keyword evidence="3" id="KW-1185">Reference proteome</keyword>
<evidence type="ECO:0000259" key="1">
    <source>
        <dbReference type="PROSITE" id="PS50011"/>
    </source>
</evidence>
<dbReference type="Proteomes" id="UP000789759">
    <property type="component" value="Unassembled WGS sequence"/>
</dbReference>
<sequence>MNPILFDNILKESGIKLYNYNDFTILEKIGKSESANVEKARLESLECIVILKILKVKMSLGEHVIREFIVELQTLHEVSEPPHPHIRHFYGVAKDNNKDQYFLVLQYAD</sequence>
<dbReference type="Gene3D" id="1.10.510.10">
    <property type="entry name" value="Transferase(Phosphotransferase) domain 1"/>
    <property type="match status" value="1"/>
</dbReference>
<accession>A0A9N9NNV3</accession>
<dbReference type="OrthoDB" id="2427446at2759"/>
<name>A0A9N9NNV3_9GLOM</name>
<dbReference type="InterPro" id="IPR011009">
    <property type="entry name" value="Kinase-like_dom_sf"/>
</dbReference>
<protein>
    <submittedName>
        <fullName evidence="2">9680_t:CDS:1</fullName>
    </submittedName>
</protein>
<feature type="domain" description="Protein kinase" evidence="1">
    <location>
        <begin position="23"/>
        <end position="109"/>
    </location>
</feature>
<organism evidence="2 3">
    <name type="scientific">Cetraspora pellucida</name>
    <dbReference type="NCBI Taxonomy" id="1433469"/>
    <lineage>
        <taxon>Eukaryota</taxon>
        <taxon>Fungi</taxon>
        <taxon>Fungi incertae sedis</taxon>
        <taxon>Mucoromycota</taxon>
        <taxon>Glomeromycotina</taxon>
        <taxon>Glomeromycetes</taxon>
        <taxon>Diversisporales</taxon>
        <taxon>Gigasporaceae</taxon>
        <taxon>Cetraspora</taxon>
    </lineage>
</organism>
<proteinExistence type="predicted"/>
<evidence type="ECO:0000313" key="3">
    <source>
        <dbReference type="Proteomes" id="UP000789759"/>
    </source>
</evidence>
<evidence type="ECO:0000313" key="2">
    <source>
        <dbReference type="EMBL" id="CAG8747508.1"/>
    </source>
</evidence>
<feature type="non-terminal residue" evidence="2">
    <location>
        <position position="1"/>
    </location>
</feature>
<dbReference type="EMBL" id="CAJVQA010017193">
    <property type="protein sequence ID" value="CAG8747508.1"/>
    <property type="molecule type" value="Genomic_DNA"/>
</dbReference>